<protein>
    <recommendedName>
        <fullName evidence="10">mRNA export factor MEX67</fullName>
    </recommendedName>
</protein>
<evidence type="ECO:0000256" key="3">
    <source>
        <dbReference type="ARBA" id="ARBA00022448"/>
    </source>
</evidence>
<dbReference type="GO" id="GO:0008033">
    <property type="term" value="P:tRNA processing"/>
    <property type="evidence" value="ECO:0007669"/>
    <property type="project" value="EnsemblFungi"/>
</dbReference>
<keyword evidence="5" id="KW-0433">Leucine-rich repeat</keyword>
<dbReference type="CDD" id="cd14342">
    <property type="entry name" value="UBA_TAP-C"/>
    <property type="match status" value="1"/>
</dbReference>
<dbReference type="InterPro" id="IPR005637">
    <property type="entry name" value="TAP_C_dom"/>
</dbReference>
<dbReference type="GO" id="GO:0030623">
    <property type="term" value="F:U5 snRNA binding"/>
    <property type="evidence" value="ECO:0007669"/>
    <property type="project" value="EnsemblFungi"/>
</dbReference>
<dbReference type="PROSITE" id="PS50177">
    <property type="entry name" value="NTF2_DOMAIN"/>
    <property type="match status" value="1"/>
</dbReference>
<dbReference type="Gene3D" id="3.80.10.10">
    <property type="entry name" value="Ribonuclease Inhibitor"/>
    <property type="match status" value="1"/>
</dbReference>
<dbReference type="OMA" id="KLEWAPW"/>
<organism evidence="12 13">
    <name type="scientific">Candida glabrata</name>
    <name type="common">Yeast</name>
    <name type="synonym">Torulopsis glabrata</name>
    <dbReference type="NCBI Taxonomy" id="5478"/>
    <lineage>
        <taxon>Eukaryota</taxon>
        <taxon>Fungi</taxon>
        <taxon>Dikarya</taxon>
        <taxon>Ascomycota</taxon>
        <taxon>Saccharomycotina</taxon>
        <taxon>Saccharomycetes</taxon>
        <taxon>Saccharomycetales</taxon>
        <taxon>Saccharomycetaceae</taxon>
        <taxon>Nakaseomyces</taxon>
    </lineage>
</organism>
<evidence type="ECO:0000256" key="10">
    <source>
        <dbReference type="ARBA" id="ARBA00069694"/>
    </source>
</evidence>
<dbReference type="Pfam" id="PF24048">
    <property type="entry name" value="LRR_NXF1-5"/>
    <property type="match status" value="1"/>
</dbReference>
<reference evidence="12 13" key="1">
    <citation type="submission" date="2015-10" db="EMBL/GenBank/DDBJ databases">
        <title>Draft genomes sequences of Candida glabrata isolates 1A, 1B, 2A, 2B, 3A and 3B.</title>
        <authorList>
            <person name="Haavelsrud O.E."/>
            <person name="Gaustad P."/>
        </authorList>
    </citation>
    <scope>NUCLEOTIDE SEQUENCE [LARGE SCALE GENOMIC DNA]</scope>
    <source>
        <strain evidence="12">910700640</strain>
    </source>
</reference>
<dbReference type="Pfam" id="PF18444">
    <property type="entry name" value="RRM_9"/>
    <property type="match status" value="1"/>
</dbReference>
<keyword evidence="6" id="KW-0677">Repeat</keyword>
<dbReference type="InterPro" id="IPR040736">
    <property type="entry name" value="Mex67_RRM"/>
</dbReference>
<evidence type="ECO:0000256" key="5">
    <source>
        <dbReference type="ARBA" id="ARBA00022614"/>
    </source>
</evidence>
<dbReference type="InterPro" id="IPR030217">
    <property type="entry name" value="NXF_fam"/>
</dbReference>
<dbReference type="PROSITE" id="PS51281">
    <property type="entry name" value="TAP_C"/>
    <property type="match status" value="1"/>
</dbReference>
<dbReference type="GO" id="GO:0000056">
    <property type="term" value="P:ribosomal small subunit export from nucleus"/>
    <property type="evidence" value="ECO:0007669"/>
    <property type="project" value="EnsemblFungi"/>
</dbReference>
<dbReference type="InterPro" id="IPR018222">
    <property type="entry name" value="Nuclear_transport_factor_2_euk"/>
</dbReference>
<dbReference type="GO" id="GO:0000055">
    <property type="term" value="P:ribosomal large subunit export from nucleus"/>
    <property type="evidence" value="ECO:0007669"/>
    <property type="project" value="EnsemblFungi"/>
</dbReference>
<evidence type="ECO:0000256" key="4">
    <source>
        <dbReference type="ARBA" id="ARBA00022490"/>
    </source>
</evidence>
<evidence type="ECO:0000256" key="8">
    <source>
        <dbReference type="ARBA" id="ARBA00023242"/>
    </source>
</evidence>
<dbReference type="OrthoDB" id="25872at2759"/>
<evidence type="ECO:0000256" key="11">
    <source>
        <dbReference type="SAM" id="MobiDB-lite"/>
    </source>
</evidence>
<evidence type="ECO:0000256" key="7">
    <source>
        <dbReference type="ARBA" id="ARBA00022816"/>
    </source>
</evidence>
<dbReference type="GO" id="GO:0000049">
    <property type="term" value="F:tRNA binding"/>
    <property type="evidence" value="ECO:0007669"/>
    <property type="project" value="EnsemblFungi"/>
</dbReference>
<dbReference type="InterPro" id="IPR032675">
    <property type="entry name" value="LRR_dom_sf"/>
</dbReference>
<dbReference type="AlphaFoldDB" id="A0A0W0DGF9"/>
<dbReference type="PhylomeDB" id="A0A0W0DGF9"/>
<dbReference type="GO" id="GO:0015288">
    <property type="term" value="F:porin activity"/>
    <property type="evidence" value="ECO:0007669"/>
    <property type="project" value="EnsemblFungi"/>
</dbReference>
<evidence type="ECO:0000313" key="13">
    <source>
        <dbReference type="Proteomes" id="UP000054886"/>
    </source>
</evidence>
<dbReference type="InterPro" id="IPR032710">
    <property type="entry name" value="NTF2-like_dom_sf"/>
</dbReference>
<evidence type="ECO:0000256" key="2">
    <source>
        <dbReference type="ARBA" id="ARBA00009285"/>
    </source>
</evidence>
<dbReference type="GO" id="GO:0017070">
    <property type="term" value="F:U6 snRNA binding"/>
    <property type="evidence" value="ECO:0007669"/>
    <property type="project" value="EnsemblFungi"/>
</dbReference>
<dbReference type="GO" id="GO:0005737">
    <property type="term" value="C:cytoplasm"/>
    <property type="evidence" value="ECO:0007669"/>
    <property type="project" value="EnsemblFungi"/>
</dbReference>
<dbReference type="FunFam" id="3.80.10.10:FF:000296">
    <property type="entry name" value="mRNA export factor MEX67"/>
    <property type="match status" value="1"/>
</dbReference>
<dbReference type="GO" id="GO:0030621">
    <property type="term" value="F:U4 snRNA binding"/>
    <property type="evidence" value="ECO:0007669"/>
    <property type="project" value="EnsemblFungi"/>
</dbReference>
<dbReference type="InterPro" id="IPR009060">
    <property type="entry name" value="UBA-like_sf"/>
</dbReference>
<dbReference type="GO" id="GO:0042272">
    <property type="term" value="C:nuclear RNA export factor complex"/>
    <property type="evidence" value="ECO:0007669"/>
    <property type="project" value="EnsemblFungi"/>
</dbReference>
<dbReference type="Gene3D" id="3.10.450.50">
    <property type="match status" value="1"/>
</dbReference>
<evidence type="ECO:0000256" key="6">
    <source>
        <dbReference type="ARBA" id="ARBA00022737"/>
    </source>
</evidence>
<dbReference type="Pfam" id="PF22602">
    <property type="entry name" value="NXF_NTF2"/>
    <property type="match status" value="1"/>
</dbReference>
<feature type="region of interest" description="Disordered" evidence="11">
    <location>
        <begin position="403"/>
        <end position="429"/>
    </location>
</feature>
<dbReference type="GO" id="GO:0030620">
    <property type="term" value="F:U2 snRNA binding"/>
    <property type="evidence" value="ECO:0007669"/>
    <property type="project" value="EnsemblFungi"/>
</dbReference>
<comment type="subcellular location">
    <subcellularLocation>
        <location evidence="1">Nucleus</location>
    </subcellularLocation>
</comment>
<dbReference type="SUPFAM" id="SSF54427">
    <property type="entry name" value="NTF2-like"/>
    <property type="match status" value="1"/>
</dbReference>
<keyword evidence="3" id="KW-0813">Transport</keyword>
<dbReference type="EMBL" id="LLZZ01000022">
    <property type="protein sequence ID" value="KTB12415.1"/>
    <property type="molecule type" value="Genomic_DNA"/>
</dbReference>
<dbReference type="VEuPathDB" id="FungiDB:CAGL0F03531g"/>
<proteinExistence type="inferred from homology"/>
<dbReference type="PANTHER" id="PTHR10662:SF22">
    <property type="entry name" value="NUCLEAR RNA EXPORT FACTOR 1"/>
    <property type="match status" value="1"/>
</dbReference>
<comment type="similarity">
    <text evidence="2">Belongs to the NXF family.</text>
</comment>
<evidence type="ECO:0000256" key="9">
    <source>
        <dbReference type="ARBA" id="ARBA00055253"/>
    </source>
</evidence>
<dbReference type="Pfam" id="PF03943">
    <property type="entry name" value="TAP_C"/>
    <property type="match status" value="1"/>
</dbReference>
<keyword evidence="8" id="KW-0539">Nucleus</keyword>
<feature type="compositionally biased region" description="Basic and acidic residues" evidence="11">
    <location>
        <begin position="403"/>
        <end position="412"/>
    </location>
</feature>
<dbReference type="SUPFAM" id="SSF52058">
    <property type="entry name" value="L domain-like"/>
    <property type="match status" value="1"/>
</dbReference>
<sequence>MMMAHNVNNINTMAQQQMNDNRVRVSVRGWQKGTVQDLLNFVSKNTRISIQDANVEGPLLIGYVNTRDDANRLLKWNGARFAGSSLKFEILDQGGSTSNTVVFLRSCLFKRYDAQNKMLNLSALHSDPELVSKGLFSSLSTQSKLFAAMLKLASKEPQLIVESVNLSDNQFKDVTAVTTLAQTFPKLKNLCLANNQISKFRSLEIWKNKFRELRELLMTNNPIVNENLYRTEMIRLFPKLVILDNVVVRDTAKLDSIYNLPVKIQQFFFESNDLGPSSTDFVTNFLNVWDGDRSQLLGLYTPQSQFSISVDSTIPPTTVRDADTAPSFGHYLSQSRNICKLSSDKSIKQRLAMGPEAINELFKTIPKTKHHLQDRAHDYSMEALAFPALNGFVITLHGFFEETGKPESDKKGNQTNSKHRRYNHGHSAPSSFKLGTKSFDRTWIIIPMNNTVIVASDMLTIRAYSCGAWIPDEQITPPVNSNVGQTPPPVNNGQPPVISSVNATPLGVHHMPQQPQQPIQLAPTLQLPPDVQMNMNNIQLELLNKLHLETKLNAEYTYMLAEQSGWNYENAVKSFQSSVNNIPREAFVPF</sequence>
<dbReference type="GO" id="GO:0030619">
    <property type="term" value="F:U1 snRNA binding"/>
    <property type="evidence" value="ECO:0007669"/>
    <property type="project" value="EnsemblFungi"/>
</dbReference>
<gene>
    <name evidence="12" type="ORF">AO440_001247</name>
</gene>
<dbReference type="PANTHER" id="PTHR10662">
    <property type="entry name" value="NUCLEAR RNA EXPORT FACTOR"/>
    <property type="match status" value="1"/>
</dbReference>
<dbReference type="VEuPathDB" id="FungiDB:GWK60_F03223"/>
<dbReference type="InterPro" id="IPR001611">
    <property type="entry name" value="Leu-rich_rpt"/>
</dbReference>
<keyword evidence="4" id="KW-0963">Cytoplasm</keyword>
<dbReference type="SUPFAM" id="SSF46934">
    <property type="entry name" value="UBA-like"/>
    <property type="match status" value="1"/>
</dbReference>
<dbReference type="InterPro" id="IPR057125">
    <property type="entry name" value="NXF1/2/3/5-like_LRR"/>
</dbReference>
<comment type="caution">
    <text evidence="12">The sequence shown here is derived from an EMBL/GenBank/DDBJ whole genome shotgun (WGS) entry which is preliminary data.</text>
</comment>
<name>A0A0W0DGF9_CANGB</name>
<dbReference type="SMART" id="SM00804">
    <property type="entry name" value="TAP_C"/>
    <property type="match status" value="1"/>
</dbReference>
<dbReference type="VEuPathDB" id="FungiDB:B1J91_F03531g"/>
<dbReference type="GO" id="GO:0005643">
    <property type="term" value="C:nuclear pore"/>
    <property type="evidence" value="ECO:0007669"/>
    <property type="project" value="EnsemblFungi"/>
</dbReference>
<evidence type="ECO:0000256" key="1">
    <source>
        <dbReference type="ARBA" id="ARBA00004123"/>
    </source>
</evidence>
<dbReference type="Proteomes" id="UP000054886">
    <property type="component" value="Unassembled WGS sequence"/>
</dbReference>
<dbReference type="PROSITE" id="PS51450">
    <property type="entry name" value="LRR"/>
    <property type="match status" value="1"/>
</dbReference>
<dbReference type="InterPro" id="IPR002075">
    <property type="entry name" value="NTF2_dom"/>
</dbReference>
<dbReference type="GO" id="GO:0071528">
    <property type="term" value="P:tRNA re-export from nucleus"/>
    <property type="evidence" value="ECO:0007669"/>
    <property type="project" value="EnsemblFungi"/>
</dbReference>
<accession>A0A0W0DGF9</accession>
<dbReference type="GO" id="GO:0016973">
    <property type="term" value="P:poly(A)+ mRNA export from nucleus"/>
    <property type="evidence" value="ECO:0007669"/>
    <property type="project" value="EnsemblFungi"/>
</dbReference>
<keyword evidence="7" id="KW-0509">mRNA transport</keyword>
<comment type="function">
    <text evidence="9">Involved in the export of mRNA from the nucleus to the cytoplasm.</text>
</comment>
<dbReference type="VEuPathDB" id="FungiDB:GVI51_F03223"/>
<evidence type="ECO:0000313" key="12">
    <source>
        <dbReference type="EMBL" id="KTB12415.1"/>
    </source>
</evidence>
<dbReference type="Gene3D" id="1.10.8.10">
    <property type="entry name" value="DNA helicase RuvA subunit, C-terminal domain"/>
    <property type="match status" value="1"/>
</dbReference>